<reference evidence="2" key="1">
    <citation type="submission" date="2019-07" db="EMBL/GenBank/DDBJ databases">
        <authorList>
            <person name="Ashton P.M."/>
            <person name="Dallman T."/>
            <person name="Nair S."/>
            <person name="De Pinna E."/>
            <person name="Peters T."/>
            <person name="Grant K."/>
        </authorList>
    </citation>
    <scope>NUCLEOTIDE SEQUENCE [LARGE SCALE GENOMIC DNA]</scope>
    <source>
        <strain evidence="2">107213</strain>
    </source>
</reference>
<sequence>MNDAAQMTTGSTSTDENNTRRQQITRVRSSVEYHIYYDGKIKYKLVDETGNGTEKTEQVLKDARNKAKYIYHDSSNNEHEIGTYDIVVTGDTYADSRYKDKLGGNMIYLINISDNVSSYSSGDVQFELAINTERPYANDVTTASLLGAMLNTGYTDFNYNGGSNERGISPAPSSSHKNGMNLDMRYLRKDKSGGGIHLDLNGETGNPCGWKGLDIERQNKFIEELKRFGWGTILGWKYWDSTNSPNTGRAWDEWYAVWQSEHPGETQRPVLKNIIHAINHNHHTHFQGYNPTLELMTD</sequence>
<evidence type="ECO:0000256" key="1">
    <source>
        <dbReference type="SAM" id="MobiDB-lite"/>
    </source>
</evidence>
<feature type="region of interest" description="Disordered" evidence="1">
    <location>
        <begin position="1"/>
        <end position="22"/>
    </location>
</feature>
<dbReference type="Proteomes" id="UP000839746">
    <property type="component" value="Unassembled WGS sequence"/>
</dbReference>
<dbReference type="EMBL" id="AAILSQ010000049">
    <property type="protein sequence ID" value="ECF6054064.1"/>
    <property type="molecule type" value="Genomic_DNA"/>
</dbReference>
<accession>A0A5Y2S7I2</accession>
<organism evidence="2">
    <name type="scientific">Salmonella enterica subsp. salamae</name>
    <dbReference type="NCBI Taxonomy" id="59202"/>
    <lineage>
        <taxon>Bacteria</taxon>
        <taxon>Pseudomonadati</taxon>
        <taxon>Pseudomonadota</taxon>
        <taxon>Gammaproteobacteria</taxon>
        <taxon>Enterobacterales</taxon>
        <taxon>Enterobacteriaceae</taxon>
        <taxon>Salmonella</taxon>
    </lineage>
</organism>
<name>A0A5Y2S7I2_SALER</name>
<comment type="caution">
    <text evidence="2">The sequence shown here is derived from an EMBL/GenBank/DDBJ whole genome shotgun (WGS) entry which is preliminary data.</text>
</comment>
<proteinExistence type="predicted"/>
<protein>
    <submittedName>
        <fullName evidence="2">Uncharacterized protein</fullName>
    </submittedName>
</protein>
<dbReference type="AlphaFoldDB" id="A0A5Y2S7I2"/>
<evidence type="ECO:0000313" key="2">
    <source>
        <dbReference type="EMBL" id="ECF6054064.1"/>
    </source>
</evidence>
<gene>
    <name evidence="2" type="ORF">FNN84_23280</name>
</gene>